<keyword evidence="2 5" id="KW-0057">Aromatic amino acid biosynthesis</keyword>
<accession>A0A4Y6UWF5</accession>
<dbReference type="GO" id="GO:0008652">
    <property type="term" value="P:amino acid biosynthetic process"/>
    <property type="evidence" value="ECO:0007669"/>
    <property type="project" value="UniProtKB-KW"/>
</dbReference>
<evidence type="ECO:0000256" key="4">
    <source>
        <dbReference type="ARBA" id="ARBA00023270"/>
    </source>
</evidence>
<dbReference type="OrthoDB" id="9813659at2"/>
<dbReference type="HAMAP" id="MF_00214">
    <property type="entry name" value="AroD"/>
    <property type="match status" value="1"/>
</dbReference>
<keyword evidence="3 5" id="KW-0456">Lyase</keyword>
<name>A0A4Y6UWF5_SACBS</name>
<dbReference type="KEGG" id="saca:FFV09_15095"/>
<dbReference type="GO" id="GO:0009073">
    <property type="term" value="P:aromatic amino acid family biosynthetic process"/>
    <property type="evidence" value="ECO:0007669"/>
    <property type="project" value="UniProtKB-KW"/>
</dbReference>
<dbReference type="PANTHER" id="PTHR43699">
    <property type="entry name" value="3-DEHYDROQUINATE DEHYDRATASE"/>
    <property type="match status" value="1"/>
</dbReference>
<dbReference type="InterPro" id="IPR001381">
    <property type="entry name" value="DHquinase_I"/>
</dbReference>
<dbReference type="InterPro" id="IPR050146">
    <property type="entry name" value="Type-I_3-dehydroquinase"/>
</dbReference>
<evidence type="ECO:0000313" key="7">
    <source>
        <dbReference type="Proteomes" id="UP000316968"/>
    </source>
</evidence>
<dbReference type="UniPathway" id="UPA00053">
    <property type="reaction ID" value="UER00086"/>
</dbReference>
<reference evidence="6 7" key="1">
    <citation type="submission" date="2019-06" db="EMBL/GenBank/DDBJ databases">
        <title>Saccharibacillus brassicae sp. nov., an endophytic bacterium isolated from Chinese cabbage seeds (Brassica pekinensis).</title>
        <authorList>
            <person name="Jiang L."/>
            <person name="Lee J."/>
            <person name="Kim S.W."/>
        </authorList>
    </citation>
    <scope>NUCLEOTIDE SEQUENCE [LARGE SCALE GENOMIC DNA]</scope>
    <source>
        <strain evidence="7">KCTC 43072 / ATSA2</strain>
    </source>
</reference>
<dbReference type="InterPro" id="IPR013785">
    <property type="entry name" value="Aldolase_TIM"/>
</dbReference>
<feature type="active site" description="Proton donor/acceptor" evidence="5">
    <location>
        <position position="144"/>
    </location>
</feature>
<feature type="active site" description="Schiff-base intermediate with substrate" evidence="5">
    <location>
        <position position="171"/>
    </location>
</feature>
<keyword evidence="4 5" id="KW-0704">Schiff base</keyword>
<comment type="pathway">
    <text evidence="5">Metabolic intermediate biosynthesis; chorismate biosynthesis; chorismate from D-erythrose 4-phosphate and phosphoenolpyruvate: step 3/7.</text>
</comment>
<dbReference type="Pfam" id="PF01487">
    <property type="entry name" value="DHquinase_I"/>
    <property type="match status" value="1"/>
</dbReference>
<comment type="subunit">
    <text evidence="5">Homodimer.</text>
</comment>
<keyword evidence="7" id="KW-1185">Reference proteome</keyword>
<evidence type="ECO:0000256" key="5">
    <source>
        <dbReference type="HAMAP-Rule" id="MF_00214"/>
    </source>
</evidence>
<feature type="binding site" evidence="5">
    <location>
        <position position="213"/>
    </location>
    <ligand>
        <name>3-dehydroquinate</name>
        <dbReference type="ChEBI" id="CHEBI:32364"/>
    </ligand>
</feature>
<protein>
    <recommendedName>
        <fullName evidence="5">3-dehydroquinate dehydratase</fullName>
        <shortName evidence="5">3-dehydroquinase</shortName>
        <ecNumber evidence="5">4.2.1.10</ecNumber>
    </recommendedName>
    <alternativeName>
        <fullName evidence="5">Type I DHQase</fullName>
    </alternativeName>
    <alternativeName>
        <fullName evidence="5">Type I dehydroquinase</fullName>
        <shortName evidence="5">DHQ1</shortName>
    </alternativeName>
</protein>
<dbReference type="EC" id="4.2.1.10" evidence="5"/>
<proteinExistence type="inferred from homology"/>
<feature type="binding site" evidence="5">
    <location>
        <position position="83"/>
    </location>
    <ligand>
        <name>3-dehydroquinate</name>
        <dbReference type="ChEBI" id="CHEBI:32364"/>
    </ligand>
</feature>
<evidence type="ECO:0000256" key="1">
    <source>
        <dbReference type="ARBA" id="ARBA00001864"/>
    </source>
</evidence>
<dbReference type="FunFam" id="3.20.20.70:FF:000047">
    <property type="entry name" value="3-dehydroquinate dehydratase"/>
    <property type="match status" value="1"/>
</dbReference>
<dbReference type="EMBL" id="CP041217">
    <property type="protein sequence ID" value="QDH22053.1"/>
    <property type="molecule type" value="Genomic_DNA"/>
</dbReference>
<comment type="function">
    <text evidence="5">Involved in the third step of the chorismate pathway, which leads to the biosynthesis of aromatic amino acids. Catalyzes the cis-dehydration of 3-dehydroquinate (DHQ) and introduces the first double bond of the aromatic ring to yield 3-dehydroshikimate.</text>
</comment>
<dbReference type="GO" id="GO:0009423">
    <property type="term" value="P:chorismate biosynthetic process"/>
    <property type="evidence" value="ECO:0007669"/>
    <property type="project" value="UniProtKB-UniRule"/>
</dbReference>
<dbReference type="AlphaFoldDB" id="A0A4Y6UWF5"/>
<dbReference type="SUPFAM" id="SSF51569">
    <property type="entry name" value="Aldolase"/>
    <property type="match status" value="1"/>
</dbReference>
<feature type="binding site" evidence="5">
    <location>
        <position position="22"/>
    </location>
    <ligand>
        <name>3-dehydroquinate</name>
        <dbReference type="ChEBI" id="CHEBI:32364"/>
    </ligand>
</feature>
<feature type="binding site" evidence="5">
    <location>
        <begin position="47"/>
        <end position="49"/>
    </location>
    <ligand>
        <name>3-dehydroquinate</name>
        <dbReference type="ChEBI" id="CHEBI:32364"/>
    </ligand>
</feature>
<dbReference type="NCBIfam" id="TIGR01093">
    <property type="entry name" value="aroD"/>
    <property type="match status" value="1"/>
</dbReference>
<feature type="binding site" evidence="5">
    <location>
        <position position="232"/>
    </location>
    <ligand>
        <name>3-dehydroquinate</name>
        <dbReference type="ChEBI" id="CHEBI:32364"/>
    </ligand>
</feature>
<dbReference type="RefSeq" id="WP_141448597.1">
    <property type="nucleotide sequence ID" value="NZ_CP041217.1"/>
</dbReference>
<keyword evidence="5" id="KW-0028">Amino-acid biosynthesis</keyword>
<evidence type="ECO:0000256" key="3">
    <source>
        <dbReference type="ARBA" id="ARBA00023239"/>
    </source>
</evidence>
<evidence type="ECO:0000256" key="2">
    <source>
        <dbReference type="ARBA" id="ARBA00023141"/>
    </source>
</evidence>
<dbReference type="CDD" id="cd00502">
    <property type="entry name" value="DHQase_I"/>
    <property type="match status" value="1"/>
</dbReference>
<organism evidence="6 7">
    <name type="scientific">Saccharibacillus brassicae</name>
    <dbReference type="NCBI Taxonomy" id="2583377"/>
    <lineage>
        <taxon>Bacteria</taxon>
        <taxon>Bacillati</taxon>
        <taxon>Bacillota</taxon>
        <taxon>Bacilli</taxon>
        <taxon>Bacillales</taxon>
        <taxon>Paenibacillaceae</taxon>
        <taxon>Saccharibacillus</taxon>
    </lineage>
</organism>
<dbReference type="GO" id="GO:0046279">
    <property type="term" value="P:3,4-dihydroxybenzoate biosynthetic process"/>
    <property type="evidence" value="ECO:0007669"/>
    <property type="project" value="UniProtKB-ARBA"/>
</dbReference>
<evidence type="ECO:0000313" key="6">
    <source>
        <dbReference type="EMBL" id="QDH22053.1"/>
    </source>
</evidence>
<dbReference type="GO" id="GO:0003855">
    <property type="term" value="F:3-dehydroquinate dehydratase activity"/>
    <property type="evidence" value="ECO:0007669"/>
    <property type="project" value="UniProtKB-UniRule"/>
</dbReference>
<dbReference type="Proteomes" id="UP000316968">
    <property type="component" value="Chromosome"/>
</dbReference>
<comment type="similarity">
    <text evidence="5">Belongs to the type-I 3-dehydroquinase family.</text>
</comment>
<dbReference type="PANTHER" id="PTHR43699:SF1">
    <property type="entry name" value="3-DEHYDROQUINATE DEHYDRATASE"/>
    <property type="match status" value="1"/>
</dbReference>
<gene>
    <name evidence="5" type="primary">aroD</name>
    <name evidence="6" type="ORF">FFV09_15095</name>
</gene>
<dbReference type="Gene3D" id="3.20.20.70">
    <property type="entry name" value="Aldolase class I"/>
    <property type="match status" value="1"/>
</dbReference>
<sequence>MKAIVEIRKVRLGEGAPKICVSMTGRTREELRGEAALLRTIDLDLAEWRVDFFEGVDSPEKVLEMLAELRLLLGPVPLIFTFRSAREGGQRELAADDYIGLNAAAAASGDADAIDVELFAGDEAVRRLTAEARRFGAVSIVSNHDFDKTPPAEELAARLRRMRELGGDVPKIAVMPRDPGDVLALLQATYAVSSDKEGPIITMSMGLLGAVSRVAGGTFGSALTFGAAKNASAPGQLAAAELRGLLGALHGE</sequence>
<feature type="binding site" evidence="5">
    <location>
        <position position="236"/>
    </location>
    <ligand>
        <name>3-dehydroquinate</name>
        <dbReference type="ChEBI" id="CHEBI:32364"/>
    </ligand>
</feature>
<comment type="catalytic activity">
    <reaction evidence="1 5">
        <text>3-dehydroquinate = 3-dehydroshikimate + H2O</text>
        <dbReference type="Rhea" id="RHEA:21096"/>
        <dbReference type="ChEBI" id="CHEBI:15377"/>
        <dbReference type="ChEBI" id="CHEBI:16630"/>
        <dbReference type="ChEBI" id="CHEBI:32364"/>
        <dbReference type="EC" id="4.2.1.10"/>
    </reaction>
</comment>